<name>A0A0N9DY44_VIBAL</name>
<reference evidence="1" key="1">
    <citation type="journal article" date="2016" name="BMC Microbiol.">
        <title>Comparative genomic analysis of six new-found integrative conjugative elements (ICEs) in Vibrio alginolyticus.</title>
        <authorList>
            <person name="Luo P."/>
            <person name="He X."/>
            <person name="Wang Y."/>
            <person name="Liu Q."/>
            <person name="Hu C."/>
        </authorList>
    </citation>
    <scope>NUCLEOTIDE SEQUENCE</scope>
    <source>
        <strain evidence="1">E0601</strain>
        <strain evidence="2">HN492</strain>
    </source>
</reference>
<dbReference type="EMBL" id="KT072768">
    <property type="protein sequence ID" value="ALF34875.1"/>
    <property type="molecule type" value="Genomic_DNA"/>
</dbReference>
<evidence type="ECO:0000313" key="1">
    <source>
        <dbReference type="EMBL" id="ALF34875.1"/>
    </source>
</evidence>
<protein>
    <recommendedName>
        <fullName evidence="3">Fimbrial protein</fullName>
    </recommendedName>
</protein>
<dbReference type="AlphaFoldDB" id="A0A0N9DY44"/>
<dbReference type="RefSeq" id="WP_031780403.1">
    <property type="nucleotide sequence ID" value="NZ_JAGDKE010000027.1"/>
</dbReference>
<dbReference type="EMBL" id="KT072769">
    <property type="protein sequence ID" value="ALF34987.1"/>
    <property type="molecule type" value="Genomic_DNA"/>
</dbReference>
<proteinExistence type="predicted"/>
<evidence type="ECO:0000313" key="2">
    <source>
        <dbReference type="EMBL" id="ALF34987.1"/>
    </source>
</evidence>
<organism evidence="1">
    <name type="scientific">Vibrio alginolyticus</name>
    <dbReference type="NCBI Taxonomy" id="663"/>
    <lineage>
        <taxon>Bacteria</taxon>
        <taxon>Pseudomonadati</taxon>
        <taxon>Pseudomonadota</taxon>
        <taxon>Gammaproteobacteria</taxon>
        <taxon>Vibrionales</taxon>
        <taxon>Vibrionaceae</taxon>
        <taxon>Vibrio</taxon>
    </lineage>
</organism>
<gene>
    <name evidence="1" type="ORF">ICEValE0601_040</name>
    <name evidence="2" type="ORF">ICEValHN492_040</name>
</gene>
<evidence type="ECO:0008006" key="3">
    <source>
        <dbReference type="Google" id="ProtNLM"/>
    </source>
</evidence>
<sequence>MCRLKANLIYLTISQFWMLGHVQADSLSMNISGYIGDQCEVNFGSNDTMDFSDEISRTLPFDIYCNQPIVLTISSKYGGLKHEDNELVNLTHYSINLDVSSINIATELNSEDITTPVQIDSFGAIPFSTIGKLGVTLEHGLLYAGYYKDVIEIDIYPSINNVTK</sequence>
<accession>A0A0N9DY44</accession>